<keyword evidence="3" id="KW-1185">Reference proteome</keyword>
<dbReference type="GeneID" id="88855441"/>
<proteinExistence type="predicted"/>
<gene>
    <name evidence="2" type="ORF">QL112_007750</name>
</gene>
<accession>A0ABY9XLS4</accession>
<organism evidence="2 3">
    <name type="scientific">Xenorhabdus griffiniae</name>
    <dbReference type="NCBI Taxonomy" id="351672"/>
    <lineage>
        <taxon>Bacteria</taxon>
        <taxon>Pseudomonadati</taxon>
        <taxon>Pseudomonadota</taxon>
        <taxon>Gammaproteobacteria</taxon>
        <taxon>Enterobacterales</taxon>
        <taxon>Morganellaceae</taxon>
        <taxon>Xenorhabdus</taxon>
    </lineage>
</organism>
<dbReference type="Proteomes" id="UP001300348">
    <property type="component" value="Chromosome"/>
</dbReference>
<dbReference type="EMBL" id="CP133647">
    <property type="protein sequence ID" value="WNH03563.1"/>
    <property type="molecule type" value="Genomic_DNA"/>
</dbReference>
<evidence type="ECO:0000313" key="2">
    <source>
        <dbReference type="EMBL" id="WNH03563.1"/>
    </source>
</evidence>
<evidence type="ECO:0000313" key="3">
    <source>
        <dbReference type="Proteomes" id="UP001300348"/>
    </source>
</evidence>
<name>A0ABY9XLS4_9GAMM</name>
<sequence>MKRNAPEGLFENTKPSNMLHSLDKPQSAPESEISANTQAVYMYVVESRQYVNIDGSGWAVLEANPSTKYYLVPYYKGNYIVIANGSYKSYYLSYNHNSYVGGYGAWYNASYWSFHPIDNLYYAGLYPYTKGGVEYLCVNGLVDAIDSVVTVVPLKIIVE</sequence>
<reference evidence="2 3" key="1">
    <citation type="journal article" date="2023" name="Access Microbiol">
        <title>The genome of a steinernematid-associated Pseudomonas piscis bacterium encodes the biosynthesis of insect toxins.</title>
        <authorList>
            <person name="Awori R.M."/>
            <person name="Hendre P."/>
            <person name="Amugune N.O."/>
        </authorList>
    </citation>
    <scope>NUCLEOTIDE SEQUENCE [LARGE SCALE GENOMIC DNA]</scope>
    <source>
        <strain evidence="2 3">97</strain>
    </source>
</reference>
<dbReference type="RefSeq" id="WP_189758251.1">
    <property type="nucleotide sequence ID" value="NZ_CAWPOC010000229.1"/>
</dbReference>
<protein>
    <submittedName>
        <fullName evidence="2">Uncharacterized protein</fullName>
    </submittedName>
</protein>
<evidence type="ECO:0000256" key="1">
    <source>
        <dbReference type="SAM" id="MobiDB-lite"/>
    </source>
</evidence>
<feature type="region of interest" description="Disordered" evidence="1">
    <location>
        <begin position="1"/>
        <end position="31"/>
    </location>
</feature>